<accession>A0A0K2TC73</accession>
<dbReference type="AlphaFoldDB" id="A0A0K2TC73"/>
<feature type="region of interest" description="Disordered" evidence="1">
    <location>
        <begin position="1"/>
        <end position="30"/>
    </location>
</feature>
<protein>
    <submittedName>
        <fullName evidence="2">Uncharacterized protein</fullName>
    </submittedName>
</protein>
<sequence>MASNPPLQNLLSHQKLKSLQETQDSRRRRRNKRFIIQLERSRVICVV</sequence>
<proteinExistence type="predicted"/>
<organism evidence="2">
    <name type="scientific">Lepeophtheirus salmonis</name>
    <name type="common">Salmon louse</name>
    <name type="synonym">Caligus salmonis</name>
    <dbReference type="NCBI Taxonomy" id="72036"/>
    <lineage>
        <taxon>Eukaryota</taxon>
        <taxon>Metazoa</taxon>
        <taxon>Ecdysozoa</taxon>
        <taxon>Arthropoda</taxon>
        <taxon>Crustacea</taxon>
        <taxon>Multicrustacea</taxon>
        <taxon>Hexanauplia</taxon>
        <taxon>Copepoda</taxon>
        <taxon>Siphonostomatoida</taxon>
        <taxon>Caligidae</taxon>
        <taxon>Lepeophtheirus</taxon>
    </lineage>
</organism>
<name>A0A0K2TC73_LEPSM</name>
<feature type="compositionally biased region" description="Polar residues" evidence="1">
    <location>
        <begin position="1"/>
        <end position="22"/>
    </location>
</feature>
<evidence type="ECO:0000256" key="1">
    <source>
        <dbReference type="SAM" id="MobiDB-lite"/>
    </source>
</evidence>
<evidence type="ECO:0000313" key="2">
    <source>
        <dbReference type="EMBL" id="CDW23664.1"/>
    </source>
</evidence>
<dbReference type="EMBL" id="HACA01006303">
    <property type="protein sequence ID" value="CDW23664.1"/>
    <property type="molecule type" value="Transcribed_RNA"/>
</dbReference>
<reference evidence="2" key="1">
    <citation type="submission" date="2014-05" db="EMBL/GenBank/DDBJ databases">
        <authorList>
            <person name="Chronopoulou M."/>
        </authorList>
    </citation>
    <scope>NUCLEOTIDE SEQUENCE</scope>
    <source>
        <tissue evidence="2">Whole organism</tissue>
    </source>
</reference>